<reference evidence="3" key="2">
    <citation type="submission" date="2018-07" db="EMBL/GenBank/DDBJ databases">
        <authorList>
            <person name="Mckenzie S.K."/>
            <person name="Kronauer D.J.C."/>
        </authorList>
    </citation>
    <scope>NUCLEOTIDE SEQUENCE</scope>
    <source>
        <strain evidence="3">Clonal line C1</strain>
    </source>
</reference>
<dbReference type="Pfam" id="PF16092">
    <property type="entry name" value="CFAP61_N"/>
    <property type="match status" value="1"/>
</dbReference>
<dbReference type="Proteomes" id="UP000279307">
    <property type="component" value="Chromosome 8"/>
</dbReference>
<dbReference type="EMBL" id="QOIP01000008">
    <property type="protein sequence ID" value="RLU19879.1"/>
    <property type="molecule type" value="Genomic_DNA"/>
</dbReference>
<dbReference type="AlphaFoldDB" id="A0A3L8DIX1"/>
<organism evidence="3">
    <name type="scientific">Ooceraea biroi</name>
    <name type="common">Clonal raider ant</name>
    <name type="synonym">Cerapachys biroi</name>
    <dbReference type="NCBI Taxonomy" id="2015173"/>
    <lineage>
        <taxon>Eukaryota</taxon>
        <taxon>Metazoa</taxon>
        <taxon>Ecdysozoa</taxon>
        <taxon>Arthropoda</taxon>
        <taxon>Hexapoda</taxon>
        <taxon>Insecta</taxon>
        <taxon>Pterygota</taxon>
        <taxon>Neoptera</taxon>
        <taxon>Endopterygota</taxon>
        <taxon>Hymenoptera</taxon>
        <taxon>Apocrita</taxon>
        <taxon>Aculeata</taxon>
        <taxon>Formicoidea</taxon>
        <taxon>Formicidae</taxon>
        <taxon>Dorylinae</taxon>
        <taxon>Ooceraea</taxon>
    </lineage>
</organism>
<evidence type="ECO:0000256" key="1">
    <source>
        <dbReference type="SAM" id="MobiDB-lite"/>
    </source>
</evidence>
<accession>A0A3L8DIX1</accession>
<feature type="domain" description="Cilia- and flagella-associated protein 61 N-terminal" evidence="2">
    <location>
        <begin position="26"/>
        <end position="103"/>
    </location>
</feature>
<evidence type="ECO:0000259" key="2">
    <source>
        <dbReference type="Pfam" id="PF16092"/>
    </source>
</evidence>
<gene>
    <name evidence="3" type="ORF">DMN91_008438</name>
</gene>
<reference evidence="3" key="1">
    <citation type="journal article" date="2018" name="Genome Res.">
        <title>The genomic architecture and molecular evolution of ant odorant receptors.</title>
        <authorList>
            <person name="McKenzie S.K."/>
            <person name="Kronauer D.J.C."/>
        </authorList>
    </citation>
    <scope>NUCLEOTIDE SEQUENCE [LARGE SCALE GENOMIC DNA]</scope>
    <source>
        <strain evidence="3">Clonal line C1</strain>
    </source>
</reference>
<feature type="region of interest" description="Disordered" evidence="1">
    <location>
        <begin position="1"/>
        <end position="28"/>
    </location>
</feature>
<protein>
    <recommendedName>
        <fullName evidence="2">Cilia- and flagella-associated protein 61 N-terminal domain-containing protein</fullName>
    </recommendedName>
</protein>
<sequence>MSAISEPGESDGGSDKGTTPARIAGYRRAEPSDVPRLERLVRPTTREIFGDARLERLYETSCLSVVQYDEEHNVVSGVCLCNYPNVPSVPPCDWLSWLRTIYE</sequence>
<comment type="caution">
    <text evidence="3">The sequence shown here is derived from an EMBL/GenBank/DDBJ whole genome shotgun (WGS) entry which is preliminary data.</text>
</comment>
<dbReference type="InterPro" id="IPR032151">
    <property type="entry name" value="CFAP61_N"/>
</dbReference>
<name>A0A3L8DIX1_OOCBI</name>
<evidence type="ECO:0000313" key="3">
    <source>
        <dbReference type="EMBL" id="RLU19879.1"/>
    </source>
</evidence>
<proteinExistence type="predicted"/>